<accession>A0A117NFY7</accession>
<gene>
    <name evidence="1" type="ORF">ABT39_MTgene2068</name>
</gene>
<sequence>MLLPLMPLLRVYMMAKLITLALELAHQMLPSVLLLSRG</sequence>
<proteinExistence type="predicted"/>
<comment type="caution">
    <text evidence="1">The sequence shown here is derived from an EMBL/GenBank/DDBJ whole genome shotgun (WGS) entry which is preliminary data.</text>
</comment>
<name>A0A117NFY7_PICGL</name>
<evidence type="ECO:0000313" key="1">
    <source>
        <dbReference type="EMBL" id="KUM45965.1"/>
    </source>
</evidence>
<reference evidence="1" key="1">
    <citation type="journal article" date="2015" name="Genome Biol. Evol.">
        <title>Organellar Genomes of White Spruce (Picea glauca): Assembly and Annotation.</title>
        <authorList>
            <person name="Jackman S.D."/>
            <person name="Warren R.L."/>
            <person name="Gibb E.A."/>
            <person name="Vandervalk B.P."/>
            <person name="Mohamadi H."/>
            <person name="Chu J."/>
            <person name="Raymond A."/>
            <person name="Pleasance S."/>
            <person name="Coope R."/>
            <person name="Wildung M.R."/>
            <person name="Ritland C.E."/>
            <person name="Bousquet J."/>
            <person name="Jones S.J."/>
            <person name="Bohlmann J."/>
            <person name="Birol I."/>
        </authorList>
    </citation>
    <scope>NUCLEOTIDE SEQUENCE [LARGE SCALE GENOMIC DNA]</scope>
    <source>
        <tissue evidence="1">Flushing bud</tissue>
    </source>
</reference>
<geneLocation type="mitochondrion" evidence="1"/>
<dbReference type="EMBL" id="LKAM01000014">
    <property type="protein sequence ID" value="KUM45965.1"/>
    <property type="molecule type" value="Genomic_DNA"/>
</dbReference>
<protein>
    <submittedName>
        <fullName evidence="1">Uncharacterized protein</fullName>
    </submittedName>
</protein>
<keyword evidence="1" id="KW-0496">Mitochondrion</keyword>
<dbReference type="AlphaFoldDB" id="A0A117NFY7"/>
<organism evidence="1">
    <name type="scientific">Picea glauca</name>
    <name type="common">White spruce</name>
    <name type="synonym">Pinus glauca</name>
    <dbReference type="NCBI Taxonomy" id="3330"/>
    <lineage>
        <taxon>Eukaryota</taxon>
        <taxon>Viridiplantae</taxon>
        <taxon>Streptophyta</taxon>
        <taxon>Embryophyta</taxon>
        <taxon>Tracheophyta</taxon>
        <taxon>Spermatophyta</taxon>
        <taxon>Pinopsida</taxon>
        <taxon>Pinidae</taxon>
        <taxon>Conifers I</taxon>
        <taxon>Pinales</taxon>
        <taxon>Pinaceae</taxon>
        <taxon>Picea</taxon>
    </lineage>
</organism>